<name>A0ACD4R5H7_9BACI</name>
<proteinExistence type="predicted"/>
<dbReference type="EMBL" id="CP126116">
    <property type="protein sequence ID" value="WHZ55695.1"/>
    <property type="molecule type" value="Genomic_DNA"/>
</dbReference>
<sequence length="295" mass="33228">MTVDILKLASKNGLNLIEETAVLNESGMDFQVLFAEDESGVSWVLRKPRRPDVIQRGAYEGNILKLVQKQLPVSVPEWKINTPELIAYPTVPGIQTGSIDMNIRNYVFNINTENLSKSFVQSLAGVMSALHNIDHFEAAKSGVEVLSPDQVRQSLSERMDKVKKEIGTADDLWKRWQQWLSDDSYWPGHSSFIHGDLHPPHILIDKEEKVCGILDWTEAKVTDPGKDFVLFATIFGEKELGYLLGEYEKSGGKVWPKMREHIIECKAAYGIDIAEFALITGEDEHYIMAKQALGL</sequence>
<keyword evidence="2" id="KW-1185">Reference proteome</keyword>
<accession>A0ACD4R5H7</accession>
<organism evidence="1 2">
    <name type="scientific">Metabacillus hrfriensis</name>
    <dbReference type="NCBI Taxonomy" id="3048891"/>
    <lineage>
        <taxon>Bacteria</taxon>
        <taxon>Bacillati</taxon>
        <taxon>Bacillota</taxon>
        <taxon>Bacilli</taxon>
        <taxon>Bacillales</taxon>
        <taxon>Bacillaceae</taxon>
        <taxon>Metabacillus</taxon>
    </lineage>
</organism>
<protein>
    <submittedName>
        <fullName evidence="1">Macrolide 2'-phosphotransferase</fullName>
    </submittedName>
</protein>
<reference evidence="2" key="1">
    <citation type="journal article" date="2025" name="Aquaculture">
        <title>Assessment of the bioflocculant production and safety properties of Metabacillus hrfriensis sp. nov. based on phenotypic and whole-genome sequencing analysis.</title>
        <authorList>
            <person name="Zhang R."/>
            <person name="Zhao Z."/>
            <person name="Luo L."/>
            <person name="Wang S."/>
            <person name="Guo K."/>
            <person name="Xu W."/>
        </authorList>
    </citation>
    <scope>NUCLEOTIDE SEQUENCE [LARGE SCALE GENOMIC DNA]</scope>
    <source>
        <strain evidence="2">CT-WN-B3</strain>
    </source>
</reference>
<evidence type="ECO:0000313" key="2">
    <source>
        <dbReference type="Proteomes" id="UP001226091"/>
    </source>
</evidence>
<gene>
    <name evidence="1" type="ORF">QLQ22_13265</name>
</gene>
<dbReference type="Proteomes" id="UP001226091">
    <property type="component" value="Chromosome"/>
</dbReference>
<evidence type="ECO:0000313" key="1">
    <source>
        <dbReference type="EMBL" id="WHZ55695.1"/>
    </source>
</evidence>